<sequence length="208" mass="23250">MKRVWLALQRRWWQHKTHYAPLKALLSEPLSRTEFADTRYVVIDLETTALDAGKGEIASIAWVVIEGGAIHLSQSRYYHVALEKGVGQSAVFHHLTDTDLMQGVPIEIAMSALLADLPGSTLVFHNAQLDMSFINKACRSLWGAPLLLPVEDTLQLEHKKLSRQTEMVRPGALRLFQCRQRYGLPDVSLHDALGDALATAELWLAMNG</sequence>
<evidence type="ECO:0000256" key="3">
    <source>
        <dbReference type="ARBA" id="ARBA00022839"/>
    </source>
</evidence>
<keyword evidence="3" id="KW-0269">Exonuclease</keyword>
<dbReference type="Gene3D" id="3.30.420.10">
    <property type="entry name" value="Ribonuclease H-like superfamily/Ribonuclease H"/>
    <property type="match status" value="1"/>
</dbReference>
<dbReference type="SUPFAM" id="SSF53098">
    <property type="entry name" value="Ribonuclease H-like"/>
    <property type="match status" value="1"/>
</dbReference>
<dbReference type="Proteomes" id="UP000235116">
    <property type="component" value="Chromosome"/>
</dbReference>
<dbReference type="OrthoDB" id="5497329at2"/>
<evidence type="ECO:0000259" key="4">
    <source>
        <dbReference type="SMART" id="SM00479"/>
    </source>
</evidence>
<dbReference type="EMBL" id="CP022684">
    <property type="protein sequence ID" value="AUM12832.1"/>
    <property type="molecule type" value="Genomic_DNA"/>
</dbReference>
<keyword evidence="6" id="KW-1185">Reference proteome</keyword>
<feature type="domain" description="Exonuclease" evidence="4">
    <location>
        <begin position="39"/>
        <end position="207"/>
    </location>
</feature>
<accession>A0A2K9LKL8</accession>
<dbReference type="GO" id="GO:0008408">
    <property type="term" value="F:3'-5' exonuclease activity"/>
    <property type="evidence" value="ECO:0007669"/>
    <property type="project" value="TreeGrafter"/>
</dbReference>
<gene>
    <name evidence="5" type="ORF">Kalk_10550</name>
</gene>
<evidence type="ECO:0000256" key="2">
    <source>
        <dbReference type="ARBA" id="ARBA00022801"/>
    </source>
</evidence>
<dbReference type="InterPro" id="IPR036397">
    <property type="entry name" value="RNaseH_sf"/>
</dbReference>
<dbReference type="GO" id="GO:0003676">
    <property type="term" value="F:nucleic acid binding"/>
    <property type="evidence" value="ECO:0007669"/>
    <property type="project" value="InterPro"/>
</dbReference>
<evidence type="ECO:0000313" key="6">
    <source>
        <dbReference type="Proteomes" id="UP000235116"/>
    </source>
</evidence>
<dbReference type="InterPro" id="IPR012337">
    <property type="entry name" value="RNaseH-like_sf"/>
</dbReference>
<protein>
    <recommendedName>
        <fullName evidence="4">Exonuclease domain-containing protein</fullName>
    </recommendedName>
</protein>
<dbReference type="PANTHER" id="PTHR30231">
    <property type="entry name" value="DNA POLYMERASE III SUBUNIT EPSILON"/>
    <property type="match status" value="1"/>
</dbReference>
<dbReference type="RefSeq" id="WP_101894214.1">
    <property type="nucleotide sequence ID" value="NZ_CP022684.1"/>
</dbReference>
<keyword evidence="2" id="KW-0378">Hydrolase</keyword>
<evidence type="ECO:0000256" key="1">
    <source>
        <dbReference type="ARBA" id="ARBA00022722"/>
    </source>
</evidence>
<keyword evidence="1" id="KW-0540">Nuclease</keyword>
<organism evidence="5 6">
    <name type="scientific">Ketobacter alkanivorans</name>
    <dbReference type="NCBI Taxonomy" id="1917421"/>
    <lineage>
        <taxon>Bacteria</taxon>
        <taxon>Pseudomonadati</taxon>
        <taxon>Pseudomonadota</taxon>
        <taxon>Gammaproteobacteria</taxon>
        <taxon>Pseudomonadales</taxon>
        <taxon>Ketobacteraceae</taxon>
        <taxon>Ketobacter</taxon>
    </lineage>
</organism>
<dbReference type="SMART" id="SM00479">
    <property type="entry name" value="EXOIII"/>
    <property type="match status" value="1"/>
</dbReference>
<evidence type="ECO:0000313" key="5">
    <source>
        <dbReference type="EMBL" id="AUM12832.1"/>
    </source>
</evidence>
<dbReference type="GO" id="GO:0006259">
    <property type="term" value="P:DNA metabolic process"/>
    <property type="evidence" value="ECO:0007669"/>
    <property type="project" value="UniProtKB-ARBA"/>
</dbReference>
<dbReference type="GO" id="GO:0005829">
    <property type="term" value="C:cytosol"/>
    <property type="evidence" value="ECO:0007669"/>
    <property type="project" value="TreeGrafter"/>
</dbReference>
<dbReference type="Pfam" id="PF00929">
    <property type="entry name" value="RNase_T"/>
    <property type="match status" value="1"/>
</dbReference>
<dbReference type="AlphaFoldDB" id="A0A2K9LKL8"/>
<reference evidence="6" key="1">
    <citation type="submission" date="2017-08" db="EMBL/GenBank/DDBJ databases">
        <title>Direct submision.</title>
        <authorList>
            <person name="Kim S.-J."/>
            <person name="Rhee S.-K."/>
        </authorList>
    </citation>
    <scope>NUCLEOTIDE SEQUENCE [LARGE SCALE GENOMIC DNA]</scope>
    <source>
        <strain evidence="6">GI5</strain>
    </source>
</reference>
<dbReference type="KEGG" id="kak:Kalk_10550"/>
<dbReference type="CDD" id="cd06127">
    <property type="entry name" value="DEDDh"/>
    <property type="match status" value="1"/>
</dbReference>
<name>A0A2K9LKL8_9GAMM</name>
<proteinExistence type="predicted"/>
<dbReference type="PANTHER" id="PTHR30231:SF4">
    <property type="entry name" value="PROTEIN NEN2"/>
    <property type="match status" value="1"/>
</dbReference>
<dbReference type="InterPro" id="IPR013520">
    <property type="entry name" value="Ribonucl_H"/>
</dbReference>